<dbReference type="EMBL" id="CAADFU010000042">
    <property type="protein sequence ID" value="VFK44679.1"/>
    <property type="molecule type" value="Genomic_DNA"/>
</dbReference>
<evidence type="ECO:0000313" key="2">
    <source>
        <dbReference type="EMBL" id="VFK44679.1"/>
    </source>
</evidence>
<dbReference type="InterPro" id="IPR042245">
    <property type="entry name" value="Tgt2/MlaC_sf"/>
</dbReference>
<protein>
    <submittedName>
        <fullName evidence="1">ABC-type transporter Mla maintaining outer membrane lipid asymmetry, MlaC component</fullName>
    </submittedName>
</protein>
<gene>
    <name evidence="3" type="ORF">BECKSD772D_GA0070982_10494</name>
    <name evidence="2" type="ORF">BECKSD772E_GA0070983_10425</name>
    <name evidence="1" type="ORF">BECKSD772F_GA0070984_10424</name>
</gene>
<dbReference type="InterPro" id="IPR008869">
    <property type="entry name" value="MlaC/ttg2D"/>
</dbReference>
<reference evidence="1" key="1">
    <citation type="submission" date="2019-02" db="EMBL/GenBank/DDBJ databases">
        <authorList>
            <person name="Gruber-Vodicka R. H."/>
            <person name="Seah K. B. B."/>
        </authorList>
    </citation>
    <scope>NUCLEOTIDE SEQUENCE</scope>
    <source>
        <strain evidence="3">BECK_S127</strain>
        <strain evidence="2">BECK_S1320</strain>
        <strain evidence="1">BECK_S1321</strain>
    </source>
</reference>
<dbReference type="EMBL" id="CAADFR010000042">
    <property type="protein sequence ID" value="VFK39515.1"/>
    <property type="molecule type" value="Genomic_DNA"/>
</dbReference>
<dbReference type="EMBL" id="CAADHB010000049">
    <property type="protein sequence ID" value="VFK79418.1"/>
    <property type="molecule type" value="Genomic_DNA"/>
</dbReference>
<name>A0A450YDE6_9GAMM</name>
<dbReference type="Gene3D" id="3.10.450.710">
    <property type="entry name" value="Tgt2/MlaC"/>
    <property type="match status" value="1"/>
</dbReference>
<accession>A0A450YDE6</accession>
<sequence>MNHSIKSPRSPMPAMGNPGLALALALLLSLPFHVRASFYDTFSPLDAFSAPTTQGPKEVLKEGMGKLLRFLEGESAEDPIRLGAFLEREISPYFNFSYMARWAAGPAYRRMDPMERENMEKRLKGMFLGAILRHLSNYRDAAIRYLSPRRNRKGGVVLGIGIRQDGAERRIEFHLFRTRNPRNARSAGTKPWTIADVAIDGQSALAYYRRYFSRILRSNRTESRDESSDPGVRR</sequence>
<dbReference type="AlphaFoldDB" id="A0A450YDE6"/>
<proteinExistence type="predicted"/>
<dbReference type="Pfam" id="PF05494">
    <property type="entry name" value="MlaC"/>
    <property type="match status" value="1"/>
</dbReference>
<evidence type="ECO:0000313" key="3">
    <source>
        <dbReference type="EMBL" id="VFK79418.1"/>
    </source>
</evidence>
<evidence type="ECO:0000313" key="1">
    <source>
        <dbReference type="EMBL" id="VFK39515.1"/>
    </source>
</evidence>
<organism evidence="1">
    <name type="scientific">Candidatus Kentrum sp. SD</name>
    <dbReference type="NCBI Taxonomy" id="2126332"/>
    <lineage>
        <taxon>Bacteria</taxon>
        <taxon>Pseudomonadati</taxon>
        <taxon>Pseudomonadota</taxon>
        <taxon>Gammaproteobacteria</taxon>
        <taxon>Candidatus Kentrum</taxon>
    </lineage>
</organism>